<name>A0A336JR67_9BRAD</name>
<dbReference type="InterPro" id="IPR052754">
    <property type="entry name" value="NTPase_KAP_P-loop"/>
</dbReference>
<gene>
    <name evidence="4" type="ORF">BJ125_11625</name>
    <name evidence="5" type="ORF">SAMN05892882_11625</name>
</gene>
<dbReference type="Pfam" id="PF07693">
    <property type="entry name" value="KAP_NTPase"/>
    <property type="match status" value="2"/>
</dbReference>
<evidence type="ECO:0000313" key="4">
    <source>
        <dbReference type="EMBL" id="RED30517.1"/>
    </source>
</evidence>
<keyword evidence="2" id="KW-0812">Transmembrane</keyword>
<keyword evidence="2" id="KW-1133">Transmembrane helix</keyword>
<proteinExistence type="predicted"/>
<dbReference type="PANTHER" id="PTHR22674">
    <property type="entry name" value="NTPASE, KAP FAMILY P-LOOP DOMAIN-CONTAINING 1"/>
    <property type="match status" value="1"/>
</dbReference>
<feature type="coiled-coil region" evidence="1">
    <location>
        <begin position="321"/>
        <end position="355"/>
    </location>
</feature>
<feature type="coiled-coil region" evidence="1">
    <location>
        <begin position="148"/>
        <end position="182"/>
    </location>
</feature>
<dbReference type="InterPro" id="IPR011646">
    <property type="entry name" value="KAP_P-loop"/>
</dbReference>
<keyword evidence="7" id="KW-1185">Reference proteome</keyword>
<evidence type="ECO:0000313" key="7">
    <source>
        <dbReference type="Proteomes" id="UP000256343"/>
    </source>
</evidence>
<feature type="transmembrane region" description="Helical" evidence="2">
    <location>
        <begin position="289"/>
        <end position="307"/>
    </location>
</feature>
<reference evidence="5 6" key="1">
    <citation type="submission" date="2017-08" db="EMBL/GenBank/DDBJ databases">
        <authorList>
            <person name="de Groot N.N."/>
        </authorList>
    </citation>
    <scope>NUCLEOTIDE SEQUENCE [LARGE SCALE GENOMIC DNA]</scope>
    <source>
        <strain evidence="5 6">JA575</strain>
    </source>
</reference>
<dbReference type="Proteomes" id="UP000252631">
    <property type="component" value="Unassembled WGS sequence"/>
</dbReference>
<dbReference type="EMBL" id="QRDT01000016">
    <property type="protein sequence ID" value="RED30517.1"/>
    <property type="molecule type" value="Genomic_DNA"/>
</dbReference>
<reference evidence="4 7" key="2">
    <citation type="submission" date="2018-07" db="EMBL/GenBank/DDBJ databases">
        <title>Genomic Encyclopedia of Archaeal and Bacterial Type Strains, Phase II (KMG-II): from individual species to whole genera.</title>
        <authorList>
            <person name="Goeker M."/>
        </authorList>
    </citation>
    <scope>NUCLEOTIDE SEQUENCE [LARGE SCALE GENOMIC DNA]</scope>
    <source>
        <strain evidence="4 7">JA575</strain>
    </source>
</reference>
<dbReference type="SUPFAM" id="SSF52540">
    <property type="entry name" value="P-loop containing nucleoside triphosphate hydrolases"/>
    <property type="match status" value="1"/>
</dbReference>
<organism evidence="5 6">
    <name type="scientific">Rhodopseudomonas pentothenatexigens</name>
    <dbReference type="NCBI Taxonomy" id="999699"/>
    <lineage>
        <taxon>Bacteria</taxon>
        <taxon>Pseudomonadati</taxon>
        <taxon>Pseudomonadota</taxon>
        <taxon>Alphaproteobacteria</taxon>
        <taxon>Hyphomicrobiales</taxon>
        <taxon>Nitrobacteraceae</taxon>
        <taxon>Rhodopseudomonas</taxon>
    </lineage>
</organism>
<feature type="transmembrane region" description="Helical" evidence="2">
    <location>
        <begin position="258"/>
        <end position="277"/>
    </location>
</feature>
<keyword evidence="2" id="KW-0472">Membrane</keyword>
<dbReference type="PANTHER" id="PTHR22674:SF6">
    <property type="entry name" value="NTPASE KAP FAMILY P-LOOP DOMAIN-CONTAINING PROTEIN 1"/>
    <property type="match status" value="1"/>
</dbReference>
<dbReference type="InterPro" id="IPR027417">
    <property type="entry name" value="P-loop_NTPase"/>
</dbReference>
<evidence type="ECO:0000259" key="3">
    <source>
        <dbReference type="Pfam" id="PF07693"/>
    </source>
</evidence>
<evidence type="ECO:0000256" key="1">
    <source>
        <dbReference type="SAM" id="Coils"/>
    </source>
</evidence>
<dbReference type="RefSeq" id="WP_114359101.1">
    <property type="nucleotide sequence ID" value="NZ_QRDT01000016.1"/>
</dbReference>
<accession>A0A336JR67</accession>
<feature type="domain" description="KAP NTPase" evidence="3">
    <location>
        <begin position="32"/>
        <end position="216"/>
    </location>
</feature>
<dbReference type="OrthoDB" id="88903at2"/>
<evidence type="ECO:0000313" key="5">
    <source>
        <dbReference type="EMBL" id="SSW92050.1"/>
    </source>
</evidence>
<evidence type="ECO:0000256" key="2">
    <source>
        <dbReference type="SAM" id="Phobius"/>
    </source>
</evidence>
<feature type="domain" description="KAP NTPase" evidence="3">
    <location>
        <begin position="456"/>
        <end position="548"/>
    </location>
</feature>
<keyword evidence="1" id="KW-0175">Coiled coil</keyword>
<protein>
    <submittedName>
        <fullName evidence="5">KAP-like P-loop domain-containing protein</fullName>
    </submittedName>
</protein>
<evidence type="ECO:0000313" key="6">
    <source>
        <dbReference type="Proteomes" id="UP000252631"/>
    </source>
</evidence>
<dbReference type="EMBL" id="UFQQ01000016">
    <property type="protein sequence ID" value="SSW92050.1"/>
    <property type="molecule type" value="Genomic_DNA"/>
</dbReference>
<sequence>MVATEQTEAGEFTSDTIPSRAADPLGIRADVNAFARMICLEQATPPLSICLLGEWGSGKSTFMEGIQSEVKRLTAPPTMGRAAPAPAEDEPNFVEDIVQVRFNAWHFADANLWASLTAVFFDQLRRGGYDGGRQRDYQELITKVAARVRSLEASAAQAAGKVDDAKRKLETATAALTLAEKQLAASEIALAWDQLQADFETIRKDNQAKLKEIGRRVYRDDLAADTKTFAAAVADAVSAPGKLALIGRILIGGGPATWLGIVAVIAICAIGIALPAIDTADAATLYQRIGAWGAGSFAALGALWQAFRTAKPIMDGAWTYAKAVEGAREKAAKDLEAKRKQAAEAAAALTAAEAELAASQKPLSAFHGQPADAPATILRYFLFEDSDVREYDKHVGIVSRARRSFEQLDAIVATARRGRKADDKFQQGVPLSRDETALRAKWLAAGDGAGLRVPDRIVLYIDDLDRCSHEQVYAVLQAIHLLLSFELFVVVVGVDVRWIEAAIAKSFDKDSASRNDALQVPSIARRKQALDYLEKIFQIAFWLERLTLGDGAAEGSYGAYVRTLLKENERATPGLNIFKSVLASTSARLDADFARELAGNGLEAPGGALALPGEPVPEEDEFGAVNAALASLKLEAEEVALLASPFIGALACKSPRAVKRLVNIYRIVRARLSDSDLAQFLGRSGDPPRYPVATLLAAIETGQPLELVELFYPALDALPRDAVLADALRDPAYGEATPPAASGAAGTGRGLLKQAVALEPALADAIRTIDKEHPQAFTVEVYLQMARLVRRYSFKRSY</sequence>
<dbReference type="AlphaFoldDB" id="A0A336JR67"/>
<dbReference type="Proteomes" id="UP000256343">
    <property type="component" value="Unassembled WGS sequence"/>
</dbReference>